<dbReference type="EMBL" id="JAOVQN010000013">
    <property type="protein sequence ID" value="MCU9838742.1"/>
    <property type="molecule type" value="Genomic_DNA"/>
</dbReference>
<comment type="caution">
    <text evidence="3">The sequence shown here is derived from an EMBL/GenBank/DDBJ whole genome shotgun (WGS) entry which is preliminary data.</text>
</comment>
<dbReference type="Gene3D" id="3.40.50.720">
    <property type="entry name" value="NAD(P)-binding Rossmann-like Domain"/>
    <property type="match status" value="1"/>
</dbReference>
<dbReference type="RefSeq" id="WP_263388759.1">
    <property type="nucleotide sequence ID" value="NZ_JAOVQN010000013.1"/>
</dbReference>
<reference evidence="3 4" key="1">
    <citation type="submission" date="2022-10" db="EMBL/GenBank/DDBJ databases">
        <title>Ruegeria sp. nov., isolated from ocean surface water.</title>
        <authorList>
            <person name="He W."/>
            <person name="Wang L."/>
            <person name="Zhang D.-F."/>
        </authorList>
    </citation>
    <scope>NUCLEOTIDE SEQUENCE [LARGE SCALE GENOMIC DNA]</scope>
    <source>
        <strain evidence="3 4">WL0004</strain>
    </source>
</reference>
<evidence type="ECO:0000256" key="1">
    <source>
        <dbReference type="ARBA" id="ARBA00022857"/>
    </source>
</evidence>
<gene>
    <name evidence="3" type="ORF">OEZ49_13270</name>
</gene>
<sequence length="330" mass="33760">MKAITYRNFGPAAEVLTLEEMEPPRPGAGEVLVDVALSGVNPSDVKARAGARAGVTELPYPVIVPHSDGSGVISAVGEGVDPARIGQRVWLWNGQWRRAMGTCAEQIALPSDQAVLLPEGVSLETGAVLGIPGLTASHVVFSGGPVAGQTVLVHGGAGTVGYLAVQLAKWGGARVIATAGGGAADRVREAGADAVLDYADPDLAATILNANKGQPVNRIVEVEFGVNAATDAAVIAENGRINAYGSAKAMAPELPFYPLMFKAVTLEMALVYLLTSSQRAAAIGQLHAALAAGALRIPVQKTYTLDQSAAAHVAVEKGGRHGAILVQTAT</sequence>
<dbReference type="InterPro" id="IPR020843">
    <property type="entry name" value="ER"/>
</dbReference>
<dbReference type="CDD" id="cd08253">
    <property type="entry name" value="zeta_crystallin"/>
    <property type="match status" value="1"/>
</dbReference>
<dbReference type="SMART" id="SM00829">
    <property type="entry name" value="PKS_ER"/>
    <property type="match status" value="1"/>
</dbReference>
<dbReference type="Pfam" id="PF08240">
    <property type="entry name" value="ADH_N"/>
    <property type="match status" value="1"/>
</dbReference>
<dbReference type="Gene3D" id="3.90.180.10">
    <property type="entry name" value="Medium-chain alcohol dehydrogenases, catalytic domain"/>
    <property type="match status" value="1"/>
</dbReference>
<evidence type="ECO:0000313" key="4">
    <source>
        <dbReference type="Proteomes" id="UP001321014"/>
    </source>
</evidence>
<keyword evidence="1" id="KW-0521">NADP</keyword>
<dbReference type="InterPro" id="IPR013154">
    <property type="entry name" value="ADH-like_N"/>
</dbReference>
<dbReference type="InterPro" id="IPR036291">
    <property type="entry name" value="NAD(P)-bd_dom_sf"/>
</dbReference>
<dbReference type="InterPro" id="IPR011032">
    <property type="entry name" value="GroES-like_sf"/>
</dbReference>
<dbReference type="SUPFAM" id="SSF50129">
    <property type="entry name" value="GroES-like"/>
    <property type="match status" value="1"/>
</dbReference>
<dbReference type="Proteomes" id="UP001321014">
    <property type="component" value="Unassembled WGS sequence"/>
</dbReference>
<proteinExistence type="predicted"/>
<protein>
    <submittedName>
        <fullName evidence="3">NADPH:quinone reductase</fullName>
    </submittedName>
</protein>
<keyword evidence="4" id="KW-1185">Reference proteome</keyword>
<dbReference type="PANTHER" id="PTHR44154:SF1">
    <property type="entry name" value="QUINONE OXIDOREDUCTASE"/>
    <property type="match status" value="1"/>
</dbReference>
<evidence type="ECO:0000259" key="2">
    <source>
        <dbReference type="SMART" id="SM00829"/>
    </source>
</evidence>
<accession>A0ABT2WS65</accession>
<dbReference type="PANTHER" id="PTHR44154">
    <property type="entry name" value="QUINONE OXIDOREDUCTASE"/>
    <property type="match status" value="1"/>
</dbReference>
<dbReference type="InterPro" id="IPR013149">
    <property type="entry name" value="ADH-like_C"/>
</dbReference>
<name>A0ABT2WS65_9RHOB</name>
<feature type="domain" description="Enoyl reductase (ER)" evidence="2">
    <location>
        <begin position="12"/>
        <end position="326"/>
    </location>
</feature>
<dbReference type="Pfam" id="PF00107">
    <property type="entry name" value="ADH_zinc_N"/>
    <property type="match status" value="1"/>
</dbReference>
<evidence type="ECO:0000313" key="3">
    <source>
        <dbReference type="EMBL" id="MCU9838742.1"/>
    </source>
</evidence>
<organism evidence="3 4">
    <name type="scientific">Ruegeria marisflavi</name>
    <dbReference type="NCBI Taxonomy" id="2984152"/>
    <lineage>
        <taxon>Bacteria</taxon>
        <taxon>Pseudomonadati</taxon>
        <taxon>Pseudomonadota</taxon>
        <taxon>Alphaproteobacteria</taxon>
        <taxon>Rhodobacterales</taxon>
        <taxon>Roseobacteraceae</taxon>
        <taxon>Ruegeria</taxon>
    </lineage>
</organism>
<dbReference type="InterPro" id="IPR051603">
    <property type="entry name" value="Zinc-ADH_QOR/CCCR"/>
</dbReference>
<dbReference type="SUPFAM" id="SSF51735">
    <property type="entry name" value="NAD(P)-binding Rossmann-fold domains"/>
    <property type="match status" value="1"/>
</dbReference>